<protein>
    <submittedName>
        <fullName evidence="3">D-ribose transport binding protein</fullName>
    </submittedName>
</protein>
<feature type="transmembrane region" description="Helical" evidence="2">
    <location>
        <begin position="12"/>
        <end position="33"/>
    </location>
</feature>
<sequence>MWMLVVIIFMRLCKYFLLLCVYANIFYFYAFFVEHFLEIPFFSFFITPFLLPPYMYQNILNFLFGKTRKSLSKKEADDLIRLIAQSIGLEEEYKDKTDDKSFIKKILDEVVIEENDFNLDEIFDFEEDSYEYPEDYEDQEEFERGKPLSKRKIKRKSVFKKGDDGKGRDVGDMNMEDGDKDKEDVNAEVEMNQPSLPPIDEPSQNTFKLLSSSSQSTFSLPPSQPTFKLPPSQPSFKIEDNDFPFDLGQLDSVKNTGPFYKFLDENGEDL</sequence>
<keyword evidence="4" id="KW-1185">Reference proteome</keyword>
<evidence type="ECO:0000256" key="1">
    <source>
        <dbReference type="SAM" id="MobiDB-lite"/>
    </source>
</evidence>
<feature type="compositionally biased region" description="Low complexity" evidence="1">
    <location>
        <begin position="206"/>
        <end position="227"/>
    </location>
</feature>
<keyword evidence="2" id="KW-0812">Transmembrane</keyword>
<proteinExistence type="predicted"/>
<accession>R0M339</accession>
<name>R0M339_NOSB1</name>
<organism evidence="3 4">
    <name type="scientific">Nosema bombycis (strain CQ1 / CVCC 102059)</name>
    <name type="common">Microsporidian parasite</name>
    <name type="synonym">Pebrine of silkworm</name>
    <dbReference type="NCBI Taxonomy" id="578461"/>
    <lineage>
        <taxon>Eukaryota</taxon>
        <taxon>Fungi</taxon>
        <taxon>Fungi incertae sedis</taxon>
        <taxon>Microsporidia</taxon>
        <taxon>Nosematidae</taxon>
        <taxon>Nosema</taxon>
    </lineage>
</organism>
<dbReference type="Proteomes" id="UP000016927">
    <property type="component" value="Unassembled WGS sequence"/>
</dbReference>
<reference evidence="3 4" key="1">
    <citation type="journal article" date="2013" name="BMC Genomics">
        <title>Comparative genomics of parasitic silkworm microsporidia reveal an association between genome expansion and host adaptation.</title>
        <authorList>
            <person name="Pan G."/>
            <person name="Xu J."/>
            <person name="Li T."/>
            <person name="Xia Q."/>
            <person name="Liu S.L."/>
            <person name="Zhang G."/>
            <person name="Li S."/>
            <person name="Li C."/>
            <person name="Liu H."/>
            <person name="Yang L."/>
            <person name="Liu T."/>
            <person name="Zhang X."/>
            <person name="Wu Z."/>
            <person name="Fan W."/>
            <person name="Dang X."/>
            <person name="Xiang H."/>
            <person name="Tao M."/>
            <person name="Li Y."/>
            <person name="Hu J."/>
            <person name="Li Z."/>
            <person name="Lin L."/>
            <person name="Luo J."/>
            <person name="Geng L."/>
            <person name="Wang L."/>
            <person name="Long M."/>
            <person name="Wan Y."/>
            <person name="He N."/>
            <person name="Zhang Z."/>
            <person name="Lu C."/>
            <person name="Keeling P.J."/>
            <person name="Wang J."/>
            <person name="Xiang Z."/>
            <person name="Zhou Z."/>
        </authorList>
    </citation>
    <scope>NUCLEOTIDE SEQUENCE [LARGE SCALE GENOMIC DNA]</scope>
    <source>
        <strain evidence="4">CQ1 / CVCC 102059</strain>
    </source>
</reference>
<feature type="compositionally biased region" description="Basic and acidic residues" evidence="1">
    <location>
        <begin position="160"/>
        <end position="185"/>
    </location>
</feature>
<feature type="transmembrane region" description="Helical" evidence="2">
    <location>
        <begin position="39"/>
        <end position="64"/>
    </location>
</feature>
<evidence type="ECO:0000256" key="2">
    <source>
        <dbReference type="SAM" id="Phobius"/>
    </source>
</evidence>
<evidence type="ECO:0000313" key="4">
    <source>
        <dbReference type="Proteomes" id="UP000016927"/>
    </source>
</evidence>
<keyword evidence="2" id="KW-0472">Membrane</keyword>
<dbReference type="OrthoDB" id="2193288at2759"/>
<dbReference type="HOGENOM" id="CLU_1199813_0_0_1"/>
<dbReference type="AlphaFoldDB" id="R0M339"/>
<dbReference type="VEuPathDB" id="MicrosporidiaDB:NBO_446g0002"/>
<keyword evidence="2" id="KW-1133">Transmembrane helix</keyword>
<feature type="region of interest" description="Disordered" evidence="1">
    <location>
        <begin position="157"/>
        <end position="243"/>
    </location>
</feature>
<dbReference type="OMA" id="MEMGENQ"/>
<evidence type="ECO:0000313" key="3">
    <source>
        <dbReference type="EMBL" id="EOB12414.1"/>
    </source>
</evidence>
<dbReference type="EMBL" id="KB909354">
    <property type="protein sequence ID" value="EOB12414.1"/>
    <property type="molecule type" value="Genomic_DNA"/>
</dbReference>
<gene>
    <name evidence="3" type="ORF">NBO_446g0002</name>
</gene>